<reference evidence="1 2" key="1">
    <citation type="submission" date="2020-03" db="EMBL/GenBank/DDBJ databases">
        <title>Dissostichus mawsoni Genome sequencing and assembly.</title>
        <authorList>
            <person name="Park H."/>
        </authorList>
    </citation>
    <scope>NUCLEOTIDE SEQUENCE [LARGE SCALE GENOMIC DNA]</scope>
    <source>
        <strain evidence="1">DM0001</strain>
        <tissue evidence="1">Muscle</tissue>
    </source>
</reference>
<protein>
    <submittedName>
        <fullName evidence="1">Uncharacterized protein</fullName>
    </submittedName>
</protein>
<dbReference type="Proteomes" id="UP000518266">
    <property type="component" value="Unassembled WGS sequence"/>
</dbReference>
<evidence type="ECO:0000313" key="1">
    <source>
        <dbReference type="EMBL" id="KAF3850949.1"/>
    </source>
</evidence>
<keyword evidence="2" id="KW-1185">Reference proteome</keyword>
<dbReference type="EMBL" id="JAAKFY010000010">
    <property type="protein sequence ID" value="KAF3850949.1"/>
    <property type="molecule type" value="Genomic_DNA"/>
</dbReference>
<evidence type="ECO:0000313" key="2">
    <source>
        <dbReference type="Proteomes" id="UP000518266"/>
    </source>
</evidence>
<comment type="caution">
    <text evidence="1">The sequence shown here is derived from an EMBL/GenBank/DDBJ whole genome shotgun (WGS) entry which is preliminary data.</text>
</comment>
<sequence>MTVNECDVPSGGKWLALREHSSVIGAMSSNAVLTLAEGLSALLSPLRTLSRAEWMLQSSAGTGLMKVNNPSGP</sequence>
<accession>A0A7J5YQD9</accession>
<gene>
    <name evidence="1" type="ORF">F7725_012721</name>
</gene>
<name>A0A7J5YQD9_DISMA</name>
<dbReference type="AlphaFoldDB" id="A0A7J5YQD9"/>
<organism evidence="1 2">
    <name type="scientific">Dissostichus mawsoni</name>
    <name type="common">Antarctic cod</name>
    <dbReference type="NCBI Taxonomy" id="36200"/>
    <lineage>
        <taxon>Eukaryota</taxon>
        <taxon>Metazoa</taxon>
        <taxon>Chordata</taxon>
        <taxon>Craniata</taxon>
        <taxon>Vertebrata</taxon>
        <taxon>Euteleostomi</taxon>
        <taxon>Actinopterygii</taxon>
        <taxon>Neopterygii</taxon>
        <taxon>Teleostei</taxon>
        <taxon>Neoteleostei</taxon>
        <taxon>Acanthomorphata</taxon>
        <taxon>Eupercaria</taxon>
        <taxon>Perciformes</taxon>
        <taxon>Notothenioidei</taxon>
        <taxon>Nototheniidae</taxon>
        <taxon>Dissostichus</taxon>
    </lineage>
</organism>
<proteinExistence type="predicted"/>